<reference evidence="4" key="1">
    <citation type="submission" date="2022-11" db="UniProtKB">
        <authorList>
            <consortium name="WormBaseParasite"/>
        </authorList>
    </citation>
    <scope>IDENTIFICATION</scope>
</reference>
<feature type="region of interest" description="Disordered" evidence="1">
    <location>
        <begin position="77"/>
        <end position="104"/>
    </location>
</feature>
<evidence type="ECO:0000256" key="2">
    <source>
        <dbReference type="SAM" id="SignalP"/>
    </source>
</evidence>
<evidence type="ECO:0000256" key="1">
    <source>
        <dbReference type="SAM" id="MobiDB-lite"/>
    </source>
</evidence>
<evidence type="ECO:0000313" key="3">
    <source>
        <dbReference type="Proteomes" id="UP000887565"/>
    </source>
</evidence>
<dbReference type="AlphaFoldDB" id="A0A915HSG6"/>
<accession>A0A915HSG6</accession>
<organism evidence="3 4">
    <name type="scientific">Romanomermis culicivorax</name>
    <name type="common">Nematode worm</name>
    <dbReference type="NCBI Taxonomy" id="13658"/>
    <lineage>
        <taxon>Eukaryota</taxon>
        <taxon>Metazoa</taxon>
        <taxon>Ecdysozoa</taxon>
        <taxon>Nematoda</taxon>
        <taxon>Enoplea</taxon>
        <taxon>Dorylaimia</taxon>
        <taxon>Mermithida</taxon>
        <taxon>Mermithoidea</taxon>
        <taxon>Mermithidae</taxon>
        <taxon>Romanomermis</taxon>
    </lineage>
</organism>
<dbReference type="WBParaSite" id="nRc.2.0.1.t04868-RA">
    <property type="protein sequence ID" value="nRc.2.0.1.t04868-RA"/>
    <property type="gene ID" value="nRc.2.0.1.g04868"/>
</dbReference>
<evidence type="ECO:0000313" key="4">
    <source>
        <dbReference type="WBParaSite" id="nRc.2.0.1.t04868-RA"/>
    </source>
</evidence>
<protein>
    <submittedName>
        <fullName evidence="4">Uncharacterized protein</fullName>
    </submittedName>
</protein>
<proteinExistence type="predicted"/>
<dbReference type="Proteomes" id="UP000887565">
    <property type="component" value="Unplaced"/>
</dbReference>
<feature type="compositionally biased region" description="Polar residues" evidence="1">
    <location>
        <begin position="89"/>
        <end position="104"/>
    </location>
</feature>
<keyword evidence="2" id="KW-0732">Signal</keyword>
<sequence length="257" mass="28260">MKITVNAICIGCFVTTVRAIVKPVADQRSIDATLAVTAKEFFFSAHGIQRPSPHAKTLAPPQADGVDVMLQVLSSDPSAQSASPSHSQLRGTQRPASQRNSLFNNKEKTYDNRFHLRRSDNHDDRRNTFVATVDAITFAVANFSRINTIFTVRAPHLTGCFARIGGTSVTSKIHFVLTAVAAIVLSVAHPPKWQTFGSIAKALGFVIKLSLSKTLRNFPFKRETSIVRYFLSDQYKFLPKKSTANPSGLPRAEICKS</sequence>
<feature type="chain" id="PRO_5037551274" evidence="2">
    <location>
        <begin position="20"/>
        <end position="257"/>
    </location>
</feature>
<keyword evidence="3" id="KW-1185">Reference proteome</keyword>
<feature type="signal peptide" evidence="2">
    <location>
        <begin position="1"/>
        <end position="19"/>
    </location>
</feature>
<name>A0A915HSG6_ROMCU</name>
<feature type="compositionally biased region" description="Low complexity" evidence="1">
    <location>
        <begin position="77"/>
        <end position="88"/>
    </location>
</feature>